<evidence type="ECO:0000313" key="2">
    <source>
        <dbReference type="EMBL" id="VWL98918.1"/>
    </source>
</evidence>
<accession>A0A5K1J6N0</accession>
<reference evidence="2 3" key="1">
    <citation type="submission" date="2019-10" db="EMBL/GenBank/DDBJ databases">
        <authorList>
            <person name="Wolf R A."/>
        </authorList>
    </citation>
    <scope>NUCLEOTIDE SEQUENCE [LARGE SCALE GENOMIC DNA]</scope>
    <source>
        <strain evidence="2">Collinsella_aerofaciens_AK_138A</strain>
    </source>
</reference>
<dbReference type="RefSeq" id="WP_197036809.1">
    <property type="nucleotide sequence ID" value="NZ_CABWIH010000040.1"/>
</dbReference>
<keyword evidence="1" id="KW-0812">Transmembrane</keyword>
<gene>
    <name evidence="2" type="ORF">LMKDKBCB_02015</name>
</gene>
<dbReference type="AlphaFoldDB" id="A0A5K1J6N0"/>
<dbReference type="Proteomes" id="UP000330807">
    <property type="component" value="Unassembled WGS sequence"/>
</dbReference>
<sequence>MKLIETINSGEILLLLIWWQYSYLPFFVQWVPRGGLFDWFNSPVMDAGMISPLNPELVHITDDLNEAVDIALSGLM</sequence>
<proteinExistence type="predicted"/>
<organism evidence="2 3">
    <name type="scientific">Collinsella aerofaciens</name>
    <dbReference type="NCBI Taxonomy" id="74426"/>
    <lineage>
        <taxon>Bacteria</taxon>
        <taxon>Bacillati</taxon>
        <taxon>Actinomycetota</taxon>
        <taxon>Coriobacteriia</taxon>
        <taxon>Coriobacteriales</taxon>
        <taxon>Coriobacteriaceae</taxon>
        <taxon>Collinsella</taxon>
    </lineage>
</organism>
<keyword evidence="1" id="KW-0472">Membrane</keyword>
<feature type="transmembrane region" description="Helical" evidence="1">
    <location>
        <begin position="12"/>
        <end position="31"/>
    </location>
</feature>
<evidence type="ECO:0000256" key="1">
    <source>
        <dbReference type="SAM" id="Phobius"/>
    </source>
</evidence>
<dbReference type="EMBL" id="CABWIH010000040">
    <property type="protein sequence ID" value="VWL98918.1"/>
    <property type="molecule type" value="Genomic_DNA"/>
</dbReference>
<evidence type="ECO:0000313" key="3">
    <source>
        <dbReference type="Proteomes" id="UP000330807"/>
    </source>
</evidence>
<keyword evidence="1" id="KW-1133">Transmembrane helix</keyword>
<protein>
    <submittedName>
        <fullName evidence="2">Uncharacterized protein</fullName>
    </submittedName>
</protein>
<name>A0A5K1J6N0_9ACTN</name>